<dbReference type="KEGG" id="aplc:110982313"/>
<keyword evidence="2" id="KW-0328">Glycosyltransferase</keyword>
<dbReference type="SUPFAM" id="SSF53756">
    <property type="entry name" value="UDP-Glycosyltransferase/glycogen phosphorylase"/>
    <property type="match status" value="1"/>
</dbReference>
<dbReference type="InterPro" id="IPR002213">
    <property type="entry name" value="UDP_glucos_trans"/>
</dbReference>
<evidence type="ECO:0000313" key="7">
    <source>
        <dbReference type="RefSeq" id="XP_022096338.1"/>
    </source>
</evidence>
<dbReference type="PANTHER" id="PTHR48043:SF145">
    <property type="entry name" value="FI06409P-RELATED"/>
    <property type="match status" value="1"/>
</dbReference>
<dbReference type="Gene3D" id="3.40.50.2000">
    <property type="entry name" value="Glycogen Phosphorylase B"/>
    <property type="match status" value="2"/>
</dbReference>
<comment type="similarity">
    <text evidence="1">Belongs to the UDP-glycosyltransferase family.</text>
</comment>
<feature type="signal peptide" evidence="5">
    <location>
        <begin position="1"/>
        <end position="24"/>
    </location>
</feature>
<name>A0A8B7YSS0_ACAPL</name>
<proteinExistence type="inferred from homology"/>
<dbReference type="PANTHER" id="PTHR48043">
    <property type="entry name" value="EG:EG0003.4 PROTEIN-RELATED"/>
    <property type="match status" value="1"/>
</dbReference>
<keyword evidence="4" id="KW-1133">Transmembrane helix</keyword>
<keyword evidence="3" id="KW-0808">Transferase</keyword>
<reference evidence="7" key="1">
    <citation type="submission" date="2025-08" db="UniProtKB">
        <authorList>
            <consortium name="RefSeq"/>
        </authorList>
    </citation>
    <scope>IDENTIFICATION</scope>
</reference>
<gene>
    <name evidence="7" type="primary">LOC110982313</name>
</gene>
<keyword evidence="4" id="KW-0472">Membrane</keyword>
<keyword evidence="5" id="KW-0732">Signal</keyword>
<dbReference type="GO" id="GO:0008194">
    <property type="term" value="F:UDP-glycosyltransferase activity"/>
    <property type="evidence" value="ECO:0007669"/>
    <property type="project" value="InterPro"/>
</dbReference>
<dbReference type="RefSeq" id="XP_022096338.1">
    <property type="nucleotide sequence ID" value="XM_022240646.1"/>
</dbReference>
<dbReference type="InterPro" id="IPR050271">
    <property type="entry name" value="UDP-glycosyltransferase"/>
</dbReference>
<dbReference type="OrthoDB" id="5835829at2759"/>
<dbReference type="OMA" id="QMDPYIR"/>
<dbReference type="GeneID" id="110982313"/>
<organism evidence="6 7">
    <name type="scientific">Acanthaster planci</name>
    <name type="common">Crown-of-thorns starfish</name>
    <dbReference type="NCBI Taxonomy" id="133434"/>
    <lineage>
        <taxon>Eukaryota</taxon>
        <taxon>Metazoa</taxon>
        <taxon>Echinodermata</taxon>
        <taxon>Eleutherozoa</taxon>
        <taxon>Asterozoa</taxon>
        <taxon>Asteroidea</taxon>
        <taxon>Valvatacea</taxon>
        <taxon>Valvatida</taxon>
        <taxon>Acanthasteridae</taxon>
        <taxon>Acanthaster</taxon>
    </lineage>
</organism>
<sequence>MSHTIFVVLLLGLFSLVIVPSLSSNEGNSPSAEKYKFLLLGSITGGSRYLSLARSGRVLARQGHRVVSVVSSSIPTHIWQNDVGVLSIVVFNSSYAKHNRTDVLDNISRVALEGRLHTFFGPLLNGKDLEGKLDFMTMLVQECDDLLGNSATMKRLHEERFDMLVADDVTPCGPLLAQALDIPFILNSGSFMVPSRQGYWNGLPVHPSYIPERVMGLTDRMTFLQRVQNVLAHYYYSFTHFYVGLADFRGYDKLKVKYNIKPEISTFESYKQALLHFAHGSFGLEFPRPIQPNMLDGEVAKFLDTAQDGVVLFSLGSFVNKMKRDQAQVFANAFSMLPFRVLWQSGANLTGLSLGNNTMFAKWLPLTHVMEHANVKVFVTHAGSFGTNEAMWAGLAMVGIPLFEDQMDNMVRVEARGAGLTLDIASLTSQTLSETICRIMTEPRFRKNAQRVSKIMRDLQNTPNPEENVARWILHVTKFGGDHLRPAVLDLNFVQTYLLDVYLFIALVLASVIVINLSVCHFCWKCLRGKGPSGGKFKKE</sequence>
<protein>
    <submittedName>
        <fullName evidence="7">UDP-glucuronosyltransferase 2B33-like</fullName>
    </submittedName>
</protein>
<evidence type="ECO:0000256" key="4">
    <source>
        <dbReference type="SAM" id="Phobius"/>
    </source>
</evidence>
<evidence type="ECO:0000256" key="3">
    <source>
        <dbReference type="ARBA" id="ARBA00022679"/>
    </source>
</evidence>
<feature type="transmembrane region" description="Helical" evidence="4">
    <location>
        <begin position="501"/>
        <end position="524"/>
    </location>
</feature>
<evidence type="ECO:0000256" key="5">
    <source>
        <dbReference type="SAM" id="SignalP"/>
    </source>
</evidence>
<evidence type="ECO:0000256" key="2">
    <source>
        <dbReference type="ARBA" id="ARBA00022676"/>
    </source>
</evidence>
<dbReference type="Pfam" id="PF00201">
    <property type="entry name" value="UDPGT"/>
    <property type="match status" value="1"/>
</dbReference>
<keyword evidence="6" id="KW-1185">Reference proteome</keyword>
<accession>A0A8B7YSS0</accession>
<feature type="chain" id="PRO_5034810814" evidence="5">
    <location>
        <begin position="25"/>
        <end position="540"/>
    </location>
</feature>
<dbReference type="Proteomes" id="UP000694845">
    <property type="component" value="Unplaced"/>
</dbReference>
<evidence type="ECO:0000256" key="1">
    <source>
        <dbReference type="ARBA" id="ARBA00009995"/>
    </source>
</evidence>
<dbReference type="CDD" id="cd03784">
    <property type="entry name" value="GT1_Gtf-like"/>
    <property type="match status" value="1"/>
</dbReference>
<dbReference type="FunFam" id="3.40.50.2000:FF:000021">
    <property type="entry name" value="UDP-glucuronosyltransferase"/>
    <property type="match status" value="1"/>
</dbReference>
<keyword evidence="4" id="KW-0812">Transmembrane</keyword>
<dbReference type="AlphaFoldDB" id="A0A8B7YSS0"/>
<evidence type="ECO:0000313" key="6">
    <source>
        <dbReference type="Proteomes" id="UP000694845"/>
    </source>
</evidence>